<keyword evidence="1" id="KW-0472">Membrane</keyword>
<proteinExistence type="predicted"/>
<dbReference type="EMBL" id="RSCM01000005">
    <property type="protein sequence ID" value="RUS97243.1"/>
    <property type="molecule type" value="Genomic_DNA"/>
</dbReference>
<keyword evidence="3" id="KW-1185">Reference proteome</keyword>
<keyword evidence="1" id="KW-0812">Transmembrane</keyword>
<feature type="transmembrane region" description="Helical" evidence="1">
    <location>
        <begin position="42"/>
        <end position="60"/>
    </location>
</feature>
<protein>
    <submittedName>
        <fullName evidence="2">Uncharacterized protein</fullName>
    </submittedName>
</protein>
<reference evidence="2 3" key="1">
    <citation type="journal article" date="2019" name="Genome Biol. Evol.">
        <title>Day and night: Metabolic profiles and evolutionary relationships of six axenic non-marine cyanobacteria.</title>
        <authorList>
            <person name="Will S.E."/>
            <person name="Henke P."/>
            <person name="Boedeker C."/>
            <person name="Huang S."/>
            <person name="Brinkmann H."/>
            <person name="Rohde M."/>
            <person name="Jarek M."/>
            <person name="Friedl T."/>
            <person name="Seufert S."/>
            <person name="Schumacher M."/>
            <person name="Overmann J."/>
            <person name="Neumann-Schaal M."/>
            <person name="Petersen J."/>
        </authorList>
    </citation>
    <scope>NUCLEOTIDE SEQUENCE [LARGE SCALE GENOMIC DNA]</scope>
    <source>
        <strain evidence="2 3">SAG 1403-4b</strain>
    </source>
</reference>
<keyword evidence="1" id="KW-1133">Transmembrane helix</keyword>
<dbReference type="Proteomes" id="UP000276103">
    <property type="component" value="Unassembled WGS sequence"/>
</dbReference>
<evidence type="ECO:0000256" key="1">
    <source>
        <dbReference type="SAM" id="Phobius"/>
    </source>
</evidence>
<dbReference type="RefSeq" id="WP_127053786.1">
    <property type="nucleotide sequence ID" value="NZ_RSCM01000005.1"/>
</dbReference>
<evidence type="ECO:0000313" key="2">
    <source>
        <dbReference type="EMBL" id="RUS97243.1"/>
    </source>
</evidence>
<accession>A0A433UTR8</accession>
<organism evidence="2 3">
    <name type="scientific">Trichormus variabilis SAG 1403-4b</name>
    <dbReference type="NCBI Taxonomy" id="447716"/>
    <lineage>
        <taxon>Bacteria</taxon>
        <taxon>Bacillati</taxon>
        <taxon>Cyanobacteriota</taxon>
        <taxon>Cyanophyceae</taxon>
        <taxon>Nostocales</taxon>
        <taxon>Nostocaceae</taxon>
        <taxon>Trichormus</taxon>
    </lineage>
</organism>
<gene>
    <name evidence="2" type="ORF">DSM107003_19840</name>
</gene>
<dbReference type="AlphaFoldDB" id="A0A433UTR8"/>
<comment type="caution">
    <text evidence="2">The sequence shown here is derived from an EMBL/GenBank/DDBJ whole genome shotgun (WGS) entry which is preliminary data.</text>
</comment>
<sequence length="67" mass="7700">MTEWNDLKEHEKEHANQLIGHVNNQDNAVLAQLKNDSDKFQAWAKGLMPYVSVAAVLYVFKRLSMGR</sequence>
<evidence type="ECO:0000313" key="3">
    <source>
        <dbReference type="Proteomes" id="UP000276103"/>
    </source>
</evidence>
<name>A0A433UTR8_ANAVA</name>